<dbReference type="GeneID" id="112694012"/>
<gene>
    <name evidence="2" type="primary">LOC112694012</name>
</gene>
<dbReference type="RefSeq" id="XP_025425115.1">
    <property type="nucleotide sequence ID" value="XM_025569330.1"/>
</dbReference>
<sequence length="189" mass="20918">MASALHWLFAEHLTVNVIPTSYANAAGLGDDGESWTNDRRTMASMYDLYRTMTATEQSLPTARRLIRLYGPRFVGTDGPHSTLDSVLPAVLDVVLGSLDGHVTPFGPPRPSTTVFECSVETVVVLLREACPRIADARGALVNVHTRLVFAEWYRFVLLCVRDCRRMPGPKPLLRSPWTSANSDRFAEDG</sequence>
<reference evidence="2" key="1">
    <citation type="submission" date="2025-08" db="UniProtKB">
        <authorList>
            <consortium name="RefSeq"/>
        </authorList>
    </citation>
    <scope>IDENTIFICATION</scope>
    <source>
        <tissue evidence="2">Whole body</tissue>
    </source>
</reference>
<organism evidence="1 2">
    <name type="scientific">Sipha flava</name>
    <name type="common">yellow sugarcane aphid</name>
    <dbReference type="NCBI Taxonomy" id="143950"/>
    <lineage>
        <taxon>Eukaryota</taxon>
        <taxon>Metazoa</taxon>
        <taxon>Ecdysozoa</taxon>
        <taxon>Arthropoda</taxon>
        <taxon>Hexapoda</taxon>
        <taxon>Insecta</taxon>
        <taxon>Pterygota</taxon>
        <taxon>Neoptera</taxon>
        <taxon>Paraneoptera</taxon>
        <taxon>Hemiptera</taxon>
        <taxon>Sternorrhyncha</taxon>
        <taxon>Aphidomorpha</taxon>
        <taxon>Aphidoidea</taxon>
        <taxon>Aphididae</taxon>
        <taxon>Sipha</taxon>
    </lineage>
</organism>
<dbReference type="AlphaFoldDB" id="A0A8B8GQ10"/>
<evidence type="ECO:0000313" key="1">
    <source>
        <dbReference type="Proteomes" id="UP000694846"/>
    </source>
</evidence>
<protein>
    <submittedName>
        <fullName evidence="2">Uncharacterized protein LOC112694012</fullName>
    </submittedName>
</protein>
<accession>A0A8B8GQ10</accession>
<evidence type="ECO:0000313" key="2">
    <source>
        <dbReference type="RefSeq" id="XP_025425115.1"/>
    </source>
</evidence>
<dbReference type="Proteomes" id="UP000694846">
    <property type="component" value="Unplaced"/>
</dbReference>
<name>A0A8B8GQ10_9HEMI</name>
<keyword evidence="1" id="KW-1185">Reference proteome</keyword>
<proteinExistence type="predicted"/>
<dbReference type="OrthoDB" id="6624486at2759"/>